<organism evidence="1 2">
    <name type="scientific">Agromyces neolithicus</name>
    <dbReference type="NCBI Taxonomy" id="269420"/>
    <lineage>
        <taxon>Bacteria</taxon>
        <taxon>Bacillati</taxon>
        <taxon>Actinomycetota</taxon>
        <taxon>Actinomycetes</taxon>
        <taxon>Micrococcales</taxon>
        <taxon>Microbacteriaceae</taxon>
        <taxon>Agromyces</taxon>
    </lineage>
</organism>
<reference evidence="2" key="1">
    <citation type="journal article" date="2019" name="Int. J. Syst. Evol. Microbiol.">
        <title>The Global Catalogue of Microorganisms (GCM) 10K type strain sequencing project: providing services to taxonomists for standard genome sequencing and annotation.</title>
        <authorList>
            <consortium name="The Broad Institute Genomics Platform"/>
            <consortium name="The Broad Institute Genome Sequencing Center for Infectious Disease"/>
            <person name="Wu L."/>
            <person name="Ma J."/>
        </authorList>
    </citation>
    <scope>NUCLEOTIDE SEQUENCE [LARGE SCALE GENOMIC DNA]</scope>
    <source>
        <strain evidence="2">JCM 14322</strain>
    </source>
</reference>
<dbReference type="EMBL" id="BAAANJ010000009">
    <property type="protein sequence ID" value="GAA1814332.1"/>
    <property type="molecule type" value="Genomic_DNA"/>
</dbReference>
<dbReference type="SUPFAM" id="SSF88659">
    <property type="entry name" value="Sigma3 and sigma4 domains of RNA polymerase sigma factors"/>
    <property type="match status" value="1"/>
</dbReference>
<comment type="caution">
    <text evidence="1">The sequence shown here is derived from an EMBL/GenBank/DDBJ whole genome shotgun (WGS) entry which is preliminary data.</text>
</comment>
<proteinExistence type="predicted"/>
<evidence type="ECO:0000313" key="2">
    <source>
        <dbReference type="Proteomes" id="UP001500002"/>
    </source>
</evidence>
<dbReference type="InterPro" id="IPR013324">
    <property type="entry name" value="RNA_pol_sigma_r3/r4-like"/>
</dbReference>
<keyword evidence="2" id="KW-1185">Reference proteome</keyword>
<name>A0ABP4YL09_9MICO</name>
<dbReference type="InterPro" id="IPR036388">
    <property type="entry name" value="WH-like_DNA-bd_sf"/>
</dbReference>
<accession>A0ABP4YL09</accession>
<sequence>MGDVETLIVEYRHPISRHDDAAARHDDAAGRHDDAAPPDAEWVTRLSATGRVRAVAVGHLHELMLRAAGHQVGRMPEAGRLGAARRAEIVHSAADAATVSVLSRLESFEGRSRFTTWAYKFAILHAGVEVRRAAWRDREVPLREVPEVPDGRDAAMSSPEAYVEVRELAEAVREGIGAALTPHQRRIMIAVLIDEVPIDVLAERLETTRGALYKTLHDGRQRLRAFLSERGFMSARGPKEVDS</sequence>
<evidence type="ECO:0000313" key="1">
    <source>
        <dbReference type="EMBL" id="GAA1814332.1"/>
    </source>
</evidence>
<dbReference type="RefSeq" id="WP_344296578.1">
    <property type="nucleotide sequence ID" value="NZ_BAAANJ010000009.1"/>
</dbReference>
<gene>
    <name evidence="1" type="ORF">GCM10009749_24700</name>
</gene>
<protein>
    <submittedName>
        <fullName evidence="1">RNA polymerase sigma factor</fullName>
    </submittedName>
</protein>
<dbReference type="Gene3D" id="1.10.10.10">
    <property type="entry name" value="Winged helix-like DNA-binding domain superfamily/Winged helix DNA-binding domain"/>
    <property type="match status" value="1"/>
</dbReference>
<dbReference type="Proteomes" id="UP001500002">
    <property type="component" value="Unassembled WGS sequence"/>
</dbReference>